<evidence type="ECO:0000256" key="8">
    <source>
        <dbReference type="ARBA" id="ARBA00022777"/>
    </source>
</evidence>
<dbReference type="PIRSF" id="PIRSF037532">
    <property type="entry name" value="STHK_NtrY"/>
    <property type="match status" value="1"/>
</dbReference>
<dbReference type="InterPro" id="IPR017232">
    <property type="entry name" value="NtrY"/>
</dbReference>
<feature type="transmembrane region" description="Helical" evidence="15">
    <location>
        <begin position="70"/>
        <end position="90"/>
    </location>
</feature>
<dbReference type="InterPro" id="IPR035965">
    <property type="entry name" value="PAS-like_dom_sf"/>
</dbReference>
<gene>
    <name evidence="20" type="ORF">DRB17_09670</name>
</gene>
<evidence type="ECO:0000256" key="15">
    <source>
        <dbReference type="SAM" id="Phobius"/>
    </source>
</evidence>
<feature type="transmembrane region" description="Helical" evidence="15">
    <location>
        <begin position="310"/>
        <end position="335"/>
    </location>
</feature>
<keyword evidence="3 13" id="KW-1003">Cell membrane</keyword>
<evidence type="ECO:0000256" key="11">
    <source>
        <dbReference type="ARBA" id="ARBA00023012"/>
    </source>
</evidence>
<dbReference type="SUPFAM" id="SSF158472">
    <property type="entry name" value="HAMP domain-like"/>
    <property type="match status" value="1"/>
</dbReference>
<proteinExistence type="predicted"/>
<dbReference type="SUPFAM" id="SSF47384">
    <property type="entry name" value="Homodimeric domain of signal transducing histidine kinase"/>
    <property type="match status" value="1"/>
</dbReference>
<dbReference type="GO" id="GO:0005524">
    <property type="term" value="F:ATP binding"/>
    <property type="evidence" value="ECO:0007669"/>
    <property type="project" value="UniProtKB-UniRule"/>
</dbReference>
<dbReference type="GO" id="GO:0009399">
    <property type="term" value="P:nitrogen fixation"/>
    <property type="evidence" value="ECO:0007669"/>
    <property type="project" value="UniProtKB-UniRule"/>
</dbReference>
<dbReference type="InterPro" id="IPR003661">
    <property type="entry name" value="HisK_dim/P_dom"/>
</dbReference>
<evidence type="ECO:0000256" key="12">
    <source>
        <dbReference type="ARBA" id="ARBA00023136"/>
    </source>
</evidence>
<evidence type="ECO:0000256" key="3">
    <source>
        <dbReference type="ARBA" id="ARBA00022475"/>
    </source>
</evidence>
<dbReference type="Gene3D" id="1.10.287.130">
    <property type="match status" value="1"/>
</dbReference>
<evidence type="ECO:0000256" key="6">
    <source>
        <dbReference type="ARBA" id="ARBA00022692"/>
    </source>
</evidence>
<dbReference type="Pfam" id="PF00989">
    <property type="entry name" value="PAS"/>
    <property type="match status" value="1"/>
</dbReference>
<sequence length="776" mass="84912">MTSDSRQIGSNAGLGQTASRRLWNRLVNWAGRVNFERKLALALLIGGVTSGIATFAGMTDNLPGVADPTTILLLLNADLIFLLGLGALIARRMVTVWIARRRGLAGARLHARLVGLFSLVAVAPAIVLAVFSVLFFNYGLQGWFSERVSTAVKESLEVAEAYLKEHRQTINADVLAMAKDLNREGALLLNNRERFQQTLAMQAALRSLTEAVVFDGSGRVIARAGFSLLLDFDPEIPPWAMRRAREGEVVTLTAETDDRVRALVKLDSMVDSFLYVGRLVDPTVLQHMDRTKGAVKLYEALEGKRSDLQITFALIFMVVAMLLLLASVWVGLAFANHLTRPIGRLMTATERVRAGDLTARAPAPDTRDELDSLTRAFNRMTGQLESQQRDLIQANHELDDRRRFTEAVLSGVSAGVIGLDAGSCVDLANRTACEILGADAQELQGRPLSEVAPEMGELVENARRRPKRGSEGELRFADADGAARTLLVRVTVEESGGQISGFVVTFDDITALLTAQRKAAWADVARRIAHEIKNPLTPIQLSAERLKRKYLRQITDDPETFKTCTDTIVRHVSDIGRMVDEFSSFARMPEPVMARENLTKLADNAVFLLETANPQIAFVREYPEGPAMLSCDSRQLGRALTNLLQNAVEAIEGRADPDAAPGEIRIRIAEESGAWVVELSDNGRGLPKEDRHRLTEPYVTTRERGTGLGLAIVKKIMEDHGGELDLQDRLEGGARVRLTFPIPDEAGSAGDGEKPGEGTAQRAAIRKEGKVKAHGT</sequence>
<dbReference type="Gene3D" id="6.10.340.10">
    <property type="match status" value="1"/>
</dbReference>
<dbReference type="InterPro" id="IPR004358">
    <property type="entry name" value="Sig_transdc_His_kin-like_C"/>
</dbReference>
<dbReference type="PANTHER" id="PTHR43065:SF10">
    <property type="entry name" value="PEROXIDE STRESS-ACTIVATED HISTIDINE KINASE MAK3"/>
    <property type="match status" value="1"/>
</dbReference>
<dbReference type="Gene3D" id="3.30.450.20">
    <property type="entry name" value="PAS domain"/>
    <property type="match status" value="1"/>
</dbReference>
<dbReference type="SMART" id="SM00387">
    <property type="entry name" value="HATPase_c"/>
    <property type="match status" value="1"/>
</dbReference>
<protein>
    <recommendedName>
        <fullName evidence="13">Nitrogen regulation protein</fullName>
        <ecNumber evidence="13">2.7.13.3</ecNumber>
    </recommendedName>
</protein>
<dbReference type="PRINTS" id="PR00344">
    <property type="entry name" value="BCTRLSENSOR"/>
</dbReference>
<keyword evidence="9 13" id="KW-0067">ATP-binding</keyword>
<dbReference type="InterPro" id="IPR005467">
    <property type="entry name" value="His_kinase_dom"/>
</dbReference>
<comment type="catalytic activity">
    <reaction evidence="1 13">
        <text>ATP + protein L-histidine = ADP + protein N-phospho-L-histidine.</text>
        <dbReference type="EC" id="2.7.13.3"/>
    </reaction>
</comment>
<dbReference type="GO" id="GO:0000155">
    <property type="term" value="F:phosphorelay sensor kinase activity"/>
    <property type="evidence" value="ECO:0007669"/>
    <property type="project" value="InterPro"/>
</dbReference>
<dbReference type="SMART" id="SM00388">
    <property type="entry name" value="HisKA"/>
    <property type="match status" value="1"/>
</dbReference>
<dbReference type="Pfam" id="PF00512">
    <property type="entry name" value="HisKA"/>
    <property type="match status" value="1"/>
</dbReference>
<dbReference type="RefSeq" id="WP_114581993.1">
    <property type="nucleotide sequence ID" value="NZ_QPMH01000007.1"/>
</dbReference>
<dbReference type="EMBL" id="QPMH01000007">
    <property type="protein sequence ID" value="RDD62095.1"/>
    <property type="molecule type" value="Genomic_DNA"/>
</dbReference>
<dbReference type="InterPro" id="IPR003660">
    <property type="entry name" value="HAMP_dom"/>
</dbReference>
<keyword evidence="5 13" id="KW-0808">Transferase</keyword>
<keyword evidence="12 13" id="KW-0472">Membrane</keyword>
<feature type="transmembrane region" description="Helical" evidence="15">
    <location>
        <begin position="39"/>
        <end position="58"/>
    </location>
</feature>
<evidence type="ECO:0000259" key="19">
    <source>
        <dbReference type="PROSITE" id="PS50885"/>
    </source>
</evidence>
<comment type="subcellular location">
    <subcellularLocation>
        <location evidence="2 13">Cell membrane</location>
        <topology evidence="2 13">Multi-pass membrane protein</topology>
    </subcellularLocation>
</comment>
<dbReference type="GO" id="GO:0005886">
    <property type="term" value="C:plasma membrane"/>
    <property type="evidence" value="ECO:0007669"/>
    <property type="project" value="UniProtKB-SubCell"/>
</dbReference>
<dbReference type="Pfam" id="PF02518">
    <property type="entry name" value="HATPase_c"/>
    <property type="match status" value="1"/>
</dbReference>
<dbReference type="SUPFAM" id="SSF55785">
    <property type="entry name" value="PYP-like sensor domain (PAS domain)"/>
    <property type="match status" value="1"/>
</dbReference>
<evidence type="ECO:0000256" key="1">
    <source>
        <dbReference type="ARBA" id="ARBA00000085"/>
    </source>
</evidence>
<keyword evidence="21" id="KW-1185">Reference proteome</keyword>
<evidence type="ECO:0000256" key="10">
    <source>
        <dbReference type="ARBA" id="ARBA00022989"/>
    </source>
</evidence>
<dbReference type="PANTHER" id="PTHR43065">
    <property type="entry name" value="SENSOR HISTIDINE KINASE"/>
    <property type="match status" value="1"/>
</dbReference>
<feature type="transmembrane region" description="Helical" evidence="15">
    <location>
        <begin position="111"/>
        <end position="136"/>
    </location>
</feature>
<keyword evidence="4" id="KW-0597">Phosphoprotein</keyword>
<evidence type="ECO:0000259" key="18">
    <source>
        <dbReference type="PROSITE" id="PS50113"/>
    </source>
</evidence>
<comment type="caution">
    <text evidence="20">The sequence shown here is derived from an EMBL/GenBank/DDBJ whole genome shotgun (WGS) entry which is preliminary data.</text>
</comment>
<evidence type="ECO:0000313" key="20">
    <source>
        <dbReference type="EMBL" id="RDD62095.1"/>
    </source>
</evidence>
<dbReference type="SMART" id="SM00304">
    <property type="entry name" value="HAMP"/>
    <property type="match status" value="1"/>
</dbReference>
<keyword evidence="11 13" id="KW-0902">Two-component regulatory system</keyword>
<dbReference type="InterPro" id="IPR045671">
    <property type="entry name" value="NtrY-like_N"/>
</dbReference>
<dbReference type="GO" id="GO:0006355">
    <property type="term" value="P:regulation of DNA-templated transcription"/>
    <property type="evidence" value="ECO:0007669"/>
    <property type="project" value="InterPro"/>
</dbReference>
<dbReference type="SUPFAM" id="SSF55874">
    <property type="entry name" value="ATPase domain of HSP90 chaperone/DNA topoisomerase II/histidine kinase"/>
    <property type="match status" value="1"/>
</dbReference>
<keyword evidence="6 13" id="KW-0812">Transmembrane</keyword>
<feature type="domain" description="Histidine kinase" evidence="16">
    <location>
        <begin position="527"/>
        <end position="744"/>
    </location>
</feature>
<dbReference type="PROSITE" id="PS50113">
    <property type="entry name" value="PAC"/>
    <property type="match status" value="1"/>
</dbReference>
<dbReference type="Gene3D" id="3.30.565.10">
    <property type="entry name" value="Histidine kinase-like ATPase, C-terminal domain"/>
    <property type="match status" value="1"/>
</dbReference>
<feature type="compositionally biased region" description="Basic and acidic residues" evidence="14">
    <location>
        <begin position="765"/>
        <end position="776"/>
    </location>
</feature>
<dbReference type="InterPro" id="IPR036890">
    <property type="entry name" value="HATPase_C_sf"/>
</dbReference>
<keyword evidence="8 13" id="KW-0418">Kinase</keyword>
<dbReference type="CDD" id="cd00130">
    <property type="entry name" value="PAS"/>
    <property type="match status" value="1"/>
</dbReference>
<evidence type="ECO:0000256" key="13">
    <source>
        <dbReference type="PIRNR" id="PIRNR037532"/>
    </source>
</evidence>
<dbReference type="InterPro" id="IPR000700">
    <property type="entry name" value="PAS-assoc_C"/>
</dbReference>
<dbReference type="EC" id="2.7.13.3" evidence="13"/>
<dbReference type="PROSITE" id="PS50885">
    <property type="entry name" value="HAMP"/>
    <property type="match status" value="1"/>
</dbReference>
<reference evidence="20 21" key="1">
    <citation type="submission" date="2018-07" db="EMBL/GenBank/DDBJ databases">
        <title>Venubactetium sediminum gen. nov., sp. nov., isolated from a marine solar saltern.</title>
        <authorList>
            <person name="Wang S."/>
        </authorList>
    </citation>
    <scope>NUCLEOTIDE SEQUENCE [LARGE SCALE GENOMIC DNA]</scope>
    <source>
        <strain evidence="20 21">WD2A32</strain>
    </source>
</reference>
<evidence type="ECO:0000259" key="16">
    <source>
        <dbReference type="PROSITE" id="PS50109"/>
    </source>
</evidence>
<dbReference type="Pfam" id="PF19312">
    <property type="entry name" value="NtrY_N"/>
    <property type="match status" value="1"/>
</dbReference>
<keyword evidence="10 15" id="KW-1133">Transmembrane helix</keyword>
<feature type="region of interest" description="Disordered" evidence="14">
    <location>
        <begin position="742"/>
        <end position="776"/>
    </location>
</feature>
<evidence type="ECO:0000313" key="21">
    <source>
        <dbReference type="Proteomes" id="UP000253941"/>
    </source>
</evidence>
<feature type="domain" description="PAC" evidence="18">
    <location>
        <begin position="470"/>
        <end position="521"/>
    </location>
</feature>
<dbReference type="AlphaFoldDB" id="A0A369TCF9"/>
<dbReference type="Proteomes" id="UP000253941">
    <property type="component" value="Unassembled WGS sequence"/>
</dbReference>
<keyword evidence="13" id="KW-0535">Nitrogen fixation</keyword>
<evidence type="ECO:0000259" key="17">
    <source>
        <dbReference type="PROSITE" id="PS50112"/>
    </source>
</evidence>
<dbReference type="CDD" id="cd06225">
    <property type="entry name" value="HAMP"/>
    <property type="match status" value="1"/>
</dbReference>
<keyword evidence="7 13" id="KW-0547">Nucleotide-binding</keyword>
<dbReference type="InterPro" id="IPR000014">
    <property type="entry name" value="PAS"/>
</dbReference>
<dbReference type="PROSITE" id="PS50109">
    <property type="entry name" value="HIS_KIN"/>
    <property type="match status" value="1"/>
</dbReference>
<dbReference type="PROSITE" id="PS50112">
    <property type="entry name" value="PAS"/>
    <property type="match status" value="1"/>
</dbReference>
<feature type="domain" description="PAS" evidence="17">
    <location>
        <begin position="401"/>
        <end position="470"/>
    </location>
</feature>
<dbReference type="NCBIfam" id="TIGR00229">
    <property type="entry name" value="sensory_box"/>
    <property type="match status" value="1"/>
</dbReference>
<accession>A0A369TCF9</accession>
<dbReference type="Pfam" id="PF00672">
    <property type="entry name" value="HAMP"/>
    <property type="match status" value="1"/>
</dbReference>
<evidence type="ECO:0000256" key="14">
    <source>
        <dbReference type="SAM" id="MobiDB-lite"/>
    </source>
</evidence>
<name>A0A369TCF9_9PROT</name>
<evidence type="ECO:0000256" key="9">
    <source>
        <dbReference type="ARBA" id="ARBA00022840"/>
    </source>
</evidence>
<organism evidence="20 21">
    <name type="scientific">Ferruginivarius sediminum</name>
    <dbReference type="NCBI Taxonomy" id="2661937"/>
    <lineage>
        <taxon>Bacteria</taxon>
        <taxon>Pseudomonadati</taxon>
        <taxon>Pseudomonadota</taxon>
        <taxon>Alphaproteobacteria</taxon>
        <taxon>Rhodospirillales</taxon>
        <taxon>Rhodospirillaceae</taxon>
        <taxon>Ferruginivarius</taxon>
    </lineage>
</organism>
<evidence type="ECO:0000256" key="2">
    <source>
        <dbReference type="ARBA" id="ARBA00004651"/>
    </source>
</evidence>
<dbReference type="InterPro" id="IPR013767">
    <property type="entry name" value="PAS_fold"/>
</dbReference>
<dbReference type="CDD" id="cd00082">
    <property type="entry name" value="HisKA"/>
    <property type="match status" value="1"/>
</dbReference>
<dbReference type="InterPro" id="IPR036097">
    <property type="entry name" value="HisK_dim/P_sf"/>
</dbReference>
<dbReference type="InterPro" id="IPR003594">
    <property type="entry name" value="HATPase_dom"/>
</dbReference>
<evidence type="ECO:0000256" key="4">
    <source>
        <dbReference type="ARBA" id="ARBA00022553"/>
    </source>
</evidence>
<evidence type="ECO:0000256" key="5">
    <source>
        <dbReference type="ARBA" id="ARBA00022679"/>
    </source>
</evidence>
<feature type="domain" description="HAMP" evidence="19">
    <location>
        <begin position="336"/>
        <end position="389"/>
    </location>
</feature>
<evidence type="ECO:0000256" key="7">
    <source>
        <dbReference type="ARBA" id="ARBA00022741"/>
    </source>
</evidence>